<dbReference type="SUPFAM" id="SSF56399">
    <property type="entry name" value="ADP-ribosylation"/>
    <property type="match status" value="1"/>
</dbReference>
<dbReference type="GO" id="GO:0044389">
    <property type="term" value="F:ubiquitin-like protein ligase binding"/>
    <property type="evidence" value="ECO:0007669"/>
    <property type="project" value="TreeGrafter"/>
</dbReference>
<reference evidence="7" key="1">
    <citation type="submission" date="2025-08" db="UniProtKB">
        <authorList>
            <consortium name="Ensembl"/>
        </authorList>
    </citation>
    <scope>IDENTIFICATION</scope>
</reference>
<keyword evidence="2" id="KW-0328">Glycosyltransferase</keyword>
<evidence type="ECO:0000256" key="6">
    <source>
        <dbReference type="SAM" id="MobiDB-lite"/>
    </source>
</evidence>
<keyword evidence="4" id="KW-0520">NAD</keyword>
<dbReference type="Proteomes" id="UP000694546">
    <property type="component" value="Chromosome 20"/>
</dbReference>
<evidence type="ECO:0000313" key="8">
    <source>
        <dbReference type="Proteomes" id="UP000694546"/>
    </source>
</evidence>
<feature type="region of interest" description="Disordered" evidence="6">
    <location>
        <begin position="1"/>
        <end position="27"/>
    </location>
</feature>
<feature type="compositionally biased region" description="Polar residues" evidence="6">
    <location>
        <begin position="1"/>
        <end position="25"/>
    </location>
</feature>
<keyword evidence="3" id="KW-0808">Transferase</keyword>
<dbReference type="GeneTree" id="ENSGT00940000158837"/>
<accession>A0A8C5AXI9</accession>
<comment type="subcellular location">
    <subcellularLocation>
        <location evidence="1">Nucleus</location>
    </subcellularLocation>
</comment>
<sequence length="330" mass="36787">RGLQGQSSPGSDTGLSRGEQNSASMEANEEARSWLEELLRCSGTATVNNNFIQYLGVEELHQLNSGASPATWIEEFFEMGCAKIKVQAESPKDVIVHVLKAETMLCDVQKEFARGVKRVRNFLLQGKEVRENMKAYIYIEAEYAVTPCVTCLKICQTFFGIFPMQILPVVNAALMEVFELKKKQLGSSSPPRRMYHRIPAQFCSRLQDIGFQREYAPPSAPKYGEGIYFSGSVRGAVDLWREQSHQDVYQYYVEAKVLTGKSTPGKRDLIMPPPVGDDPLVRFDSLSGGTDISVIFNGHQALPECIIICGFTGFLQNPDTVRGCRKPVIV</sequence>
<organism evidence="7 8">
    <name type="scientific">Gadus morhua</name>
    <name type="common">Atlantic cod</name>
    <dbReference type="NCBI Taxonomy" id="8049"/>
    <lineage>
        <taxon>Eukaryota</taxon>
        <taxon>Metazoa</taxon>
        <taxon>Chordata</taxon>
        <taxon>Craniata</taxon>
        <taxon>Vertebrata</taxon>
        <taxon>Euteleostomi</taxon>
        <taxon>Actinopterygii</taxon>
        <taxon>Neopterygii</taxon>
        <taxon>Teleostei</taxon>
        <taxon>Neoteleostei</taxon>
        <taxon>Acanthomorphata</taxon>
        <taxon>Zeiogadaria</taxon>
        <taxon>Gadariae</taxon>
        <taxon>Gadiformes</taxon>
        <taxon>Gadoidei</taxon>
        <taxon>Gadidae</taxon>
        <taxon>Gadus</taxon>
    </lineage>
</organism>
<keyword evidence="5" id="KW-0539">Nucleus</keyword>
<evidence type="ECO:0000313" key="7">
    <source>
        <dbReference type="Ensembl" id="ENSGMOP00000038196.1"/>
    </source>
</evidence>
<dbReference type="GO" id="GO:0060335">
    <property type="term" value="P:positive regulation of type II interferon-mediated signaling pathway"/>
    <property type="evidence" value="ECO:0007669"/>
    <property type="project" value="TreeGrafter"/>
</dbReference>
<reference evidence="7" key="2">
    <citation type="submission" date="2025-09" db="UniProtKB">
        <authorList>
            <consortium name="Ensembl"/>
        </authorList>
    </citation>
    <scope>IDENTIFICATION</scope>
</reference>
<dbReference type="GO" id="GO:1990404">
    <property type="term" value="F:NAD+-protein mono-ADP-ribosyltransferase activity"/>
    <property type="evidence" value="ECO:0007669"/>
    <property type="project" value="TreeGrafter"/>
</dbReference>
<proteinExistence type="predicted"/>
<protein>
    <submittedName>
        <fullName evidence="7">Uncharacterized protein</fullName>
    </submittedName>
</protein>
<evidence type="ECO:0000256" key="5">
    <source>
        <dbReference type="ARBA" id="ARBA00023242"/>
    </source>
</evidence>
<dbReference type="GO" id="GO:0010629">
    <property type="term" value="P:negative regulation of gene expression"/>
    <property type="evidence" value="ECO:0007669"/>
    <property type="project" value="TreeGrafter"/>
</dbReference>
<dbReference type="Ensembl" id="ENSGMOT00000028945.1">
    <property type="protein sequence ID" value="ENSGMOP00000038196.1"/>
    <property type="gene ID" value="ENSGMOG00000033792.1"/>
</dbReference>
<evidence type="ECO:0000256" key="3">
    <source>
        <dbReference type="ARBA" id="ARBA00022679"/>
    </source>
</evidence>
<dbReference type="Gene3D" id="3.90.228.10">
    <property type="match status" value="1"/>
</dbReference>
<dbReference type="GO" id="GO:0005634">
    <property type="term" value="C:nucleus"/>
    <property type="evidence" value="ECO:0007669"/>
    <property type="project" value="UniProtKB-SubCell"/>
</dbReference>
<dbReference type="GO" id="GO:0003950">
    <property type="term" value="F:NAD+ poly-ADP-ribosyltransferase activity"/>
    <property type="evidence" value="ECO:0007669"/>
    <property type="project" value="TreeGrafter"/>
</dbReference>
<evidence type="ECO:0000256" key="1">
    <source>
        <dbReference type="ARBA" id="ARBA00004123"/>
    </source>
</evidence>
<dbReference type="PANTHER" id="PTHR14453:SF70">
    <property type="entry name" value="PROTEIN MONO-ADP-RIBOSYLTRANSFERASE PARP9"/>
    <property type="match status" value="1"/>
</dbReference>
<dbReference type="PANTHER" id="PTHR14453">
    <property type="entry name" value="PARP/ZINC FINGER CCCH TYPE DOMAIN CONTAINING PROTEIN"/>
    <property type="match status" value="1"/>
</dbReference>
<dbReference type="AlphaFoldDB" id="A0A8C5AXI9"/>
<keyword evidence="8" id="KW-1185">Reference proteome</keyword>
<dbReference type="GO" id="GO:0070212">
    <property type="term" value="P:protein poly-ADP-ribosylation"/>
    <property type="evidence" value="ECO:0007669"/>
    <property type="project" value="TreeGrafter"/>
</dbReference>
<evidence type="ECO:0000256" key="4">
    <source>
        <dbReference type="ARBA" id="ARBA00023027"/>
    </source>
</evidence>
<dbReference type="GO" id="GO:0003714">
    <property type="term" value="F:transcription corepressor activity"/>
    <property type="evidence" value="ECO:0007669"/>
    <property type="project" value="TreeGrafter"/>
</dbReference>
<name>A0A8C5AXI9_GADMO</name>
<dbReference type="InterPro" id="IPR052056">
    <property type="entry name" value="Mono-ARTD/PARP"/>
</dbReference>
<evidence type="ECO:0000256" key="2">
    <source>
        <dbReference type="ARBA" id="ARBA00022676"/>
    </source>
</evidence>
<dbReference type="GO" id="GO:0005737">
    <property type="term" value="C:cytoplasm"/>
    <property type="evidence" value="ECO:0007669"/>
    <property type="project" value="TreeGrafter"/>
</dbReference>
<dbReference type="OMA" id="VEAMCCK"/>